<protein>
    <recommendedName>
        <fullName evidence="1">PiggyBac transposable element-derived protein domain-containing protein</fullName>
    </recommendedName>
</protein>
<feature type="domain" description="PiggyBac transposable element-derived protein" evidence="1">
    <location>
        <begin position="61"/>
        <end position="120"/>
    </location>
</feature>
<dbReference type="Proteomes" id="UP001152888">
    <property type="component" value="Unassembled WGS sequence"/>
</dbReference>
<gene>
    <name evidence="2" type="ORF">ACAOBT_LOCUS34158</name>
</gene>
<accession>A0A9P0Q801</accession>
<dbReference type="OrthoDB" id="6764711at2759"/>
<dbReference type="AlphaFoldDB" id="A0A9P0Q801"/>
<dbReference type="Pfam" id="PF13843">
    <property type="entry name" value="DDE_Tnp_1_7"/>
    <property type="match status" value="1"/>
</dbReference>
<evidence type="ECO:0000313" key="2">
    <source>
        <dbReference type="EMBL" id="CAH2014490.1"/>
    </source>
</evidence>
<reference evidence="2" key="1">
    <citation type="submission" date="2022-03" db="EMBL/GenBank/DDBJ databases">
        <authorList>
            <person name="Sayadi A."/>
        </authorList>
    </citation>
    <scope>NUCLEOTIDE SEQUENCE</scope>
</reference>
<evidence type="ECO:0000259" key="1">
    <source>
        <dbReference type="Pfam" id="PF13843"/>
    </source>
</evidence>
<comment type="caution">
    <text evidence="2">The sequence shown here is derived from an EMBL/GenBank/DDBJ whole genome shotgun (WGS) entry which is preliminary data.</text>
</comment>
<name>A0A9P0Q801_ACAOB</name>
<dbReference type="InterPro" id="IPR052638">
    <property type="entry name" value="PiggyBac_TE-derived"/>
</dbReference>
<proteinExistence type="predicted"/>
<evidence type="ECO:0000313" key="3">
    <source>
        <dbReference type="Proteomes" id="UP001152888"/>
    </source>
</evidence>
<dbReference type="PANTHER" id="PTHR47055:SF3">
    <property type="entry name" value="PHORBOL-ESTER_DAG-TYPE DOMAIN-CONTAINING PROTEIN"/>
    <property type="match status" value="1"/>
</dbReference>
<sequence>MPPPSAIEWNKPASPMQELSPMQLFECFIDAEVIDMIVEYTNRYALQGNLDIEVSSREIKSDTHNDMVTKAMSRDRFSQIMKVLHFCDNTDLDKSDRYAKLRPLFSLLNTKFLEFAPLEHR</sequence>
<organism evidence="2 3">
    <name type="scientific">Acanthoscelides obtectus</name>
    <name type="common">Bean weevil</name>
    <name type="synonym">Bruchus obtectus</name>
    <dbReference type="NCBI Taxonomy" id="200917"/>
    <lineage>
        <taxon>Eukaryota</taxon>
        <taxon>Metazoa</taxon>
        <taxon>Ecdysozoa</taxon>
        <taxon>Arthropoda</taxon>
        <taxon>Hexapoda</taxon>
        <taxon>Insecta</taxon>
        <taxon>Pterygota</taxon>
        <taxon>Neoptera</taxon>
        <taxon>Endopterygota</taxon>
        <taxon>Coleoptera</taxon>
        <taxon>Polyphaga</taxon>
        <taxon>Cucujiformia</taxon>
        <taxon>Chrysomeloidea</taxon>
        <taxon>Chrysomelidae</taxon>
        <taxon>Bruchinae</taxon>
        <taxon>Bruchini</taxon>
        <taxon>Acanthoscelides</taxon>
    </lineage>
</organism>
<dbReference type="PANTHER" id="PTHR47055">
    <property type="entry name" value="DDE_TNP_1_7 DOMAIN-CONTAINING PROTEIN"/>
    <property type="match status" value="1"/>
</dbReference>
<dbReference type="GO" id="GO:0043565">
    <property type="term" value="F:sequence-specific DNA binding"/>
    <property type="evidence" value="ECO:0007669"/>
    <property type="project" value="TreeGrafter"/>
</dbReference>
<dbReference type="EMBL" id="CAKOFQ010008505">
    <property type="protein sequence ID" value="CAH2014490.1"/>
    <property type="molecule type" value="Genomic_DNA"/>
</dbReference>
<dbReference type="InterPro" id="IPR029526">
    <property type="entry name" value="PGBD"/>
</dbReference>
<keyword evidence="3" id="KW-1185">Reference proteome</keyword>